<dbReference type="GO" id="GO:0030659">
    <property type="term" value="C:cytoplasmic vesicle membrane"/>
    <property type="evidence" value="ECO:0007669"/>
    <property type="project" value="TreeGrafter"/>
</dbReference>
<sequence>MDKLENTIRSIAWPMSQAGLSTVICVFPLVFLQNYIPLVFVKTISLVVIWGLFHGLVCYFSLISVRLSSLPTK</sequence>
<dbReference type="Gene3D" id="1.20.1640.10">
    <property type="entry name" value="Multidrug efflux transporter AcrB transmembrane domain"/>
    <property type="match status" value="1"/>
</dbReference>
<dbReference type="InterPro" id="IPR051697">
    <property type="entry name" value="Patched_domain-protein"/>
</dbReference>
<dbReference type="GO" id="GO:0005886">
    <property type="term" value="C:plasma membrane"/>
    <property type="evidence" value="ECO:0007669"/>
    <property type="project" value="TreeGrafter"/>
</dbReference>
<accession>A0A914LVI4</accession>
<feature type="transmembrane region" description="Helical" evidence="1">
    <location>
        <begin position="12"/>
        <end position="32"/>
    </location>
</feature>
<dbReference type="WBParaSite" id="Minc3s00724g16557">
    <property type="protein sequence ID" value="Minc3s00724g16557"/>
    <property type="gene ID" value="Minc3s00724g16557"/>
</dbReference>
<dbReference type="Proteomes" id="UP000887563">
    <property type="component" value="Unplaced"/>
</dbReference>
<keyword evidence="2" id="KW-1185">Reference proteome</keyword>
<reference evidence="3" key="1">
    <citation type="submission" date="2022-11" db="UniProtKB">
        <authorList>
            <consortium name="WormBaseParasite"/>
        </authorList>
    </citation>
    <scope>IDENTIFICATION</scope>
</reference>
<feature type="transmembrane region" description="Helical" evidence="1">
    <location>
        <begin position="44"/>
        <end position="65"/>
    </location>
</feature>
<proteinExistence type="predicted"/>
<dbReference type="AlphaFoldDB" id="A0A914LVI4"/>
<dbReference type="PANTHER" id="PTHR10796">
    <property type="entry name" value="PATCHED-RELATED"/>
    <property type="match status" value="1"/>
</dbReference>
<evidence type="ECO:0000313" key="2">
    <source>
        <dbReference type="Proteomes" id="UP000887563"/>
    </source>
</evidence>
<keyword evidence="1" id="KW-1133">Transmembrane helix</keyword>
<keyword evidence="1" id="KW-0472">Membrane</keyword>
<evidence type="ECO:0000256" key="1">
    <source>
        <dbReference type="SAM" id="Phobius"/>
    </source>
</evidence>
<dbReference type="GO" id="GO:0006897">
    <property type="term" value="P:endocytosis"/>
    <property type="evidence" value="ECO:0007669"/>
    <property type="project" value="TreeGrafter"/>
</dbReference>
<name>A0A914LVI4_MELIC</name>
<dbReference type="PANTHER" id="PTHR10796:SF102">
    <property type="entry name" value="SSD DOMAIN-CONTAINING PROTEIN"/>
    <property type="match status" value="1"/>
</dbReference>
<dbReference type="GO" id="GO:0018996">
    <property type="term" value="P:molting cycle, collagen and cuticulin-based cuticle"/>
    <property type="evidence" value="ECO:0007669"/>
    <property type="project" value="TreeGrafter"/>
</dbReference>
<keyword evidence="1" id="KW-0812">Transmembrane</keyword>
<dbReference type="SUPFAM" id="SSF82866">
    <property type="entry name" value="Multidrug efflux transporter AcrB transmembrane domain"/>
    <property type="match status" value="1"/>
</dbReference>
<protein>
    <submittedName>
        <fullName evidence="3">Uncharacterized protein</fullName>
    </submittedName>
</protein>
<evidence type="ECO:0000313" key="3">
    <source>
        <dbReference type="WBParaSite" id="Minc3s00724g16557"/>
    </source>
</evidence>
<organism evidence="2 3">
    <name type="scientific">Meloidogyne incognita</name>
    <name type="common">Southern root-knot nematode worm</name>
    <name type="synonym">Oxyuris incognita</name>
    <dbReference type="NCBI Taxonomy" id="6306"/>
    <lineage>
        <taxon>Eukaryota</taxon>
        <taxon>Metazoa</taxon>
        <taxon>Ecdysozoa</taxon>
        <taxon>Nematoda</taxon>
        <taxon>Chromadorea</taxon>
        <taxon>Rhabditida</taxon>
        <taxon>Tylenchina</taxon>
        <taxon>Tylenchomorpha</taxon>
        <taxon>Tylenchoidea</taxon>
        <taxon>Meloidogynidae</taxon>
        <taxon>Meloidogyninae</taxon>
        <taxon>Meloidogyne</taxon>
        <taxon>Meloidogyne incognita group</taxon>
    </lineage>
</organism>